<dbReference type="Proteomes" id="UP000294200">
    <property type="component" value="Unassembled WGS sequence"/>
</dbReference>
<sequence>MKLAPELKNLGRRLSRALHLDELRTAIGTNQADQSTPDPEWVIVYRTANGFCCMYDDAPVEFVEMIDVQVWSEEMDVQPYFMGL</sequence>
<name>A0A4R0X6X7_9BURK</name>
<protein>
    <submittedName>
        <fullName evidence="1">Uncharacterized protein</fullName>
    </submittedName>
</protein>
<keyword evidence="2" id="KW-1185">Reference proteome</keyword>
<dbReference type="AlphaFoldDB" id="A0A4R0X6X7"/>
<organism evidence="1 2">
    <name type="scientific">Paraburkholderia steynii</name>
    <dbReference type="NCBI Taxonomy" id="1245441"/>
    <lineage>
        <taxon>Bacteria</taxon>
        <taxon>Pseudomonadati</taxon>
        <taxon>Pseudomonadota</taxon>
        <taxon>Betaproteobacteria</taxon>
        <taxon>Burkholderiales</taxon>
        <taxon>Burkholderiaceae</taxon>
        <taxon>Paraburkholderia</taxon>
    </lineage>
</organism>
<reference evidence="1 2" key="1">
    <citation type="submission" date="2017-02" db="EMBL/GenBank/DDBJ databases">
        <title>Paraburkholderia sophoroidis sp. nov. and Paraburkholderia steynii sp. nov. rhizobial symbionts of the fynbos legume Hypocalyptus sophoroides.</title>
        <authorList>
            <person name="Steenkamp E.T."/>
            <person name="Beukes C.W."/>
            <person name="Van Zyl E."/>
            <person name="Avontuur J."/>
            <person name="Chan W.Y."/>
            <person name="Hassen A."/>
            <person name="Palmer M."/>
            <person name="Mthombeni L."/>
            <person name="Phalane F."/>
            <person name="Sereme K."/>
            <person name="Venter S.N."/>
        </authorList>
    </citation>
    <scope>NUCLEOTIDE SEQUENCE [LARGE SCALE GENOMIC DNA]</scope>
    <source>
        <strain evidence="1 2">HC1.1ba</strain>
    </source>
</reference>
<accession>A0A4R0X6X7</accession>
<dbReference type="EMBL" id="MWML01000133">
    <property type="protein sequence ID" value="TCG05986.1"/>
    <property type="molecule type" value="Genomic_DNA"/>
</dbReference>
<evidence type="ECO:0000313" key="1">
    <source>
        <dbReference type="EMBL" id="TCG05986.1"/>
    </source>
</evidence>
<evidence type="ECO:0000313" key="2">
    <source>
        <dbReference type="Proteomes" id="UP000294200"/>
    </source>
</evidence>
<gene>
    <name evidence="1" type="ORF">BZM27_29695</name>
</gene>
<proteinExistence type="predicted"/>
<comment type="caution">
    <text evidence="1">The sequence shown here is derived from an EMBL/GenBank/DDBJ whole genome shotgun (WGS) entry which is preliminary data.</text>
</comment>